<accession>A0A3L6QQB7</accession>
<dbReference type="STRING" id="4540.A0A3L6QQB7"/>
<keyword evidence="2" id="KW-1185">Reference proteome</keyword>
<gene>
    <name evidence="1" type="ORF">C2845_PM04G11850</name>
</gene>
<proteinExistence type="predicted"/>
<name>A0A3L6QQB7_PANMI</name>
<organism evidence="1 2">
    <name type="scientific">Panicum miliaceum</name>
    <name type="common">Proso millet</name>
    <name type="synonym">Broomcorn millet</name>
    <dbReference type="NCBI Taxonomy" id="4540"/>
    <lineage>
        <taxon>Eukaryota</taxon>
        <taxon>Viridiplantae</taxon>
        <taxon>Streptophyta</taxon>
        <taxon>Embryophyta</taxon>
        <taxon>Tracheophyta</taxon>
        <taxon>Spermatophyta</taxon>
        <taxon>Magnoliopsida</taxon>
        <taxon>Liliopsida</taxon>
        <taxon>Poales</taxon>
        <taxon>Poaceae</taxon>
        <taxon>PACMAD clade</taxon>
        <taxon>Panicoideae</taxon>
        <taxon>Panicodae</taxon>
        <taxon>Paniceae</taxon>
        <taxon>Panicinae</taxon>
        <taxon>Panicum</taxon>
        <taxon>Panicum sect. Panicum</taxon>
    </lineage>
</organism>
<dbReference type="PANTHER" id="PTHR38926:SF74">
    <property type="entry name" value="OS08G0193600 PROTEIN"/>
    <property type="match status" value="1"/>
</dbReference>
<dbReference type="OrthoDB" id="10645687at2759"/>
<evidence type="ECO:0000313" key="2">
    <source>
        <dbReference type="Proteomes" id="UP000275267"/>
    </source>
</evidence>
<dbReference type="Proteomes" id="UP000275267">
    <property type="component" value="Unassembled WGS sequence"/>
</dbReference>
<dbReference type="AlphaFoldDB" id="A0A3L6QQB7"/>
<reference evidence="2" key="1">
    <citation type="journal article" date="2019" name="Nat. Commun.">
        <title>The genome of broomcorn millet.</title>
        <authorList>
            <person name="Zou C."/>
            <person name="Miki D."/>
            <person name="Li D."/>
            <person name="Tang Q."/>
            <person name="Xiao L."/>
            <person name="Rajput S."/>
            <person name="Deng P."/>
            <person name="Jia W."/>
            <person name="Huang R."/>
            <person name="Zhang M."/>
            <person name="Sun Y."/>
            <person name="Hu J."/>
            <person name="Fu X."/>
            <person name="Schnable P.S."/>
            <person name="Li F."/>
            <person name="Zhang H."/>
            <person name="Feng B."/>
            <person name="Zhu X."/>
            <person name="Liu R."/>
            <person name="Schnable J.C."/>
            <person name="Zhu J.-K."/>
            <person name="Zhang H."/>
        </authorList>
    </citation>
    <scope>NUCLEOTIDE SEQUENCE [LARGE SCALE GENOMIC DNA]</scope>
</reference>
<dbReference type="PANTHER" id="PTHR38926">
    <property type="entry name" value="F-BOX DOMAIN CONTAINING PROTEIN, EXPRESSED"/>
    <property type="match status" value="1"/>
</dbReference>
<evidence type="ECO:0000313" key="1">
    <source>
        <dbReference type="EMBL" id="RLM85749.1"/>
    </source>
</evidence>
<dbReference type="EMBL" id="PQIB02000011">
    <property type="protein sequence ID" value="RLM85749.1"/>
    <property type="molecule type" value="Genomic_DNA"/>
</dbReference>
<protein>
    <recommendedName>
        <fullName evidence="3">F-box/LRR-repeat protein 23</fullName>
    </recommendedName>
</protein>
<comment type="caution">
    <text evidence="1">The sequence shown here is derived from an EMBL/GenBank/DDBJ whole genome shotgun (WGS) entry which is preliminary data.</text>
</comment>
<sequence>MGVREVCRAALVKPELWRRIDMHGHWEQAHQGLADLDDIVVDAVLRSRGQCEAFWGRVCRRPQRIPPLPRPSMFPLLEELEISECWGIRDKRMFEVVAKACPGLKHFRHCQPRYRRTYDN</sequence>
<evidence type="ECO:0008006" key="3">
    <source>
        <dbReference type="Google" id="ProtNLM"/>
    </source>
</evidence>